<protein>
    <submittedName>
        <fullName evidence="1">Uncharacterized protein</fullName>
    </submittedName>
</protein>
<comment type="caution">
    <text evidence="1">The sequence shown here is derived from an EMBL/GenBank/DDBJ whole genome shotgun (WGS) entry which is preliminary data.</text>
</comment>
<organism evidence="1 2">
    <name type="scientific">Dillenia turbinata</name>
    <dbReference type="NCBI Taxonomy" id="194707"/>
    <lineage>
        <taxon>Eukaryota</taxon>
        <taxon>Viridiplantae</taxon>
        <taxon>Streptophyta</taxon>
        <taxon>Embryophyta</taxon>
        <taxon>Tracheophyta</taxon>
        <taxon>Spermatophyta</taxon>
        <taxon>Magnoliopsida</taxon>
        <taxon>eudicotyledons</taxon>
        <taxon>Gunneridae</taxon>
        <taxon>Pentapetalae</taxon>
        <taxon>Dilleniales</taxon>
        <taxon>Dilleniaceae</taxon>
        <taxon>Dillenia</taxon>
    </lineage>
</organism>
<evidence type="ECO:0000313" key="1">
    <source>
        <dbReference type="EMBL" id="KAK6918537.1"/>
    </source>
</evidence>
<sequence>MAKTQPAQEERPREMKLVWCPESAVKAYLDTVALCKQLKESGEAEIISAMAGGWNSRLTIEAWSHGSSTIAASIGLATASQHTHGRHVCVVPDEQTRAAYTKAMHDAGISPPPEVMVGKAEEVMAGLQGVEFLVVDFRGKDYLLVLKHARLSQRGTVVVGINVCERSNIGGSIRWHHILENGLTVIRSKLLPIGKGLEITHIANRSKNSENKGTNRWIRHVDQQSGEEHVFRT</sequence>
<reference evidence="1 2" key="1">
    <citation type="submission" date="2023-12" db="EMBL/GenBank/DDBJ databases">
        <title>A high-quality genome assembly for Dillenia turbinata (Dilleniales).</title>
        <authorList>
            <person name="Chanderbali A."/>
        </authorList>
    </citation>
    <scope>NUCLEOTIDE SEQUENCE [LARGE SCALE GENOMIC DNA]</scope>
    <source>
        <strain evidence="1">LSX21</strain>
        <tissue evidence="1">Leaf</tissue>
    </source>
</reference>
<dbReference type="PANTHER" id="PTHR33593:SF2">
    <property type="entry name" value="ANKYRIN REPEAT_KH DOMAIN PROTEIN (DUF1442)"/>
    <property type="match status" value="1"/>
</dbReference>
<dbReference type="Gene3D" id="3.40.50.150">
    <property type="entry name" value="Vaccinia Virus protein VP39"/>
    <property type="match status" value="1"/>
</dbReference>
<dbReference type="AlphaFoldDB" id="A0AAN8V010"/>
<proteinExistence type="predicted"/>
<dbReference type="InterPro" id="IPR009902">
    <property type="entry name" value="DUF1442"/>
</dbReference>
<dbReference type="PANTHER" id="PTHR33593">
    <property type="entry name" value="DUF1442 FAMILY PROTEIN"/>
    <property type="match status" value="1"/>
</dbReference>
<dbReference type="EMBL" id="JBAMMX010000022">
    <property type="protein sequence ID" value="KAK6918537.1"/>
    <property type="molecule type" value="Genomic_DNA"/>
</dbReference>
<keyword evidence="2" id="KW-1185">Reference proteome</keyword>
<evidence type="ECO:0000313" key="2">
    <source>
        <dbReference type="Proteomes" id="UP001370490"/>
    </source>
</evidence>
<accession>A0AAN8V010</accession>
<name>A0AAN8V010_9MAGN</name>
<dbReference type="Pfam" id="PF07279">
    <property type="entry name" value="DUF1442"/>
    <property type="match status" value="1"/>
</dbReference>
<dbReference type="InterPro" id="IPR029063">
    <property type="entry name" value="SAM-dependent_MTases_sf"/>
</dbReference>
<gene>
    <name evidence="1" type="ORF">RJ641_016959</name>
</gene>
<dbReference type="Proteomes" id="UP001370490">
    <property type="component" value="Unassembled WGS sequence"/>
</dbReference>